<dbReference type="Proteomes" id="UP001497482">
    <property type="component" value="Chromosome 10"/>
</dbReference>
<proteinExistence type="predicted"/>
<evidence type="ECO:0000313" key="2">
    <source>
        <dbReference type="Proteomes" id="UP001497482"/>
    </source>
</evidence>
<name>A0AAV2J2F6_KNICA</name>
<gene>
    <name evidence="1" type="ORF">KC01_LOCUS2742</name>
</gene>
<accession>A0AAV2J2F6</accession>
<dbReference type="AlphaFoldDB" id="A0AAV2J2F6"/>
<organism evidence="1 2">
    <name type="scientific">Knipowitschia caucasica</name>
    <name type="common">Caucasian dwarf goby</name>
    <name type="synonym">Pomatoschistus caucasicus</name>
    <dbReference type="NCBI Taxonomy" id="637954"/>
    <lineage>
        <taxon>Eukaryota</taxon>
        <taxon>Metazoa</taxon>
        <taxon>Chordata</taxon>
        <taxon>Craniata</taxon>
        <taxon>Vertebrata</taxon>
        <taxon>Euteleostomi</taxon>
        <taxon>Actinopterygii</taxon>
        <taxon>Neopterygii</taxon>
        <taxon>Teleostei</taxon>
        <taxon>Neoteleostei</taxon>
        <taxon>Acanthomorphata</taxon>
        <taxon>Gobiaria</taxon>
        <taxon>Gobiiformes</taxon>
        <taxon>Gobioidei</taxon>
        <taxon>Gobiidae</taxon>
        <taxon>Gobiinae</taxon>
        <taxon>Knipowitschia</taxon>
    </lineage>
</organism>
<dbReference type="EMBL" id="OZ035832">
    <property type="protein sequence ID" value="CAL1570443.1"/>
    <property type="molecule type" value="Genomic_DNA"/>
</dbReference>
<keyword evidence="2" id="KW-1185">Reference proteome</keyword>
<reference evidence="1 2" key="1">
    <citation type="submission" date="2024-04" db="EMBL/GenBank/DDBJ databases">
        <authorList>
            <person name="Waldvogel A.-M."/>
            <person name="Schoenle A."/>
        </authorList>
    </citation>
    <scope>NUCLEOTIDE SEQUENCE [LARGE SCALE GENOMIC DNA]</scope>
</reference>
<protein>
    <submittedName>
        <fullName evidence="1">Uncharacterized protein</fullName>
    </submittedName>
</protein>
<sequence>MQERVLLEAQPEGLEEFWDYEHQVDLEAFSSPTFYSLLLKQSLSVTSRLGQLTTEVKKLYQGVTTKLQILQPCLITTEGRMGDSYDKIRREVEREEARRKSMGSQLRTVIEEQLQVLQREQQAQLRVHAVFTADLRECTRLLSQIYSNHQPIFEQNLIHRLTSIIERMEDLVTAECQRQGAWGFLGEGTGAKLLCPKTGNVLTKEHIFGTNGSLLVHQALHYDAVTGLIKPNAHSHLLLSSGHSVPVPPNHFVHPQTGRVMPISGNVAYDPTSSTLVVTLDSCIGDSLKLDSPLIPFIPYPTHLHSGQPLSRIRLSGLRPGQRLQLGVPMADTDTGVPVPILGVTIHPETGLVYPLGGLHMCPITRQRQPIQIGCPMRESRTGNLVLIVGVSLDSVTGAVLPVGGILLSDFFVEPLSGRTLRVGGASIKAGQMVPHGGGFQTHLDCKVLLHNSST</sequence>
<dbReference type="PANTHER" id="PTHR47236">
    <property type="entry name" value="GENE, 32742-RELATED-RELATED"/>
    <property type="match status" value="1"/>
</dbReference>
<dbReference type="PANTHER" id="PTHR47236:SF5">
    <property type="entry name" value="GENE, 32742-RELATED"/>
    <property type="match status" value="1"/>
</dbReference>
<evidence type="ECO:0000313" key="1">
    <source>
        <dbReference type="EMBL" id="CAL1570443.1"/>
    </source>
</evidence>